<dbReference type="InterPro" id="IPR052529">
    <property type="entry name" value="Bact_Transport_Assoc"/>
</dbReference>
<evidence type="ECO:0000259" key="2">
    <source>
        <dbReference type="Pfam" id="PF04235"/>
    </source>
</evidence>
<feature type="transmembrane region" description="Helical" evidence="1">
    <location>
        <begin position="322"/>
        <end position="339"/>
    </location>
</feature>
<evidence type="ECO:0000256" key="1">
    <source>
        <dbReference type="SAM" id="Phobius"/>
    </source>
</evidence>
<feature type="transmembrane region" description="Helical" evidence="1">
    <location>
        <begin position="276"/>
        <end position="301"/>
    </location>
</feature>
<dbReference type="Proteomes" id="UP000184452">
    <property type="component" value="Unassembled WGS sequence"/>
</dbReference>
<dbReference type="AlphaFoldDB" id="A0A1M6NVI7"/>
<dbReference type="EMBL" id="FQZK01000012">
    <property type="protein sequence ID" value="SHJ99706.1"/>
    <property type="molecule type" value="Genomic_DNA"/>
</dbReference>
<proteinExistence type="predicted"/>
<feature type="transmembrane region" description="Helical" evidence="1">
    <location>
        <begin position="229"/>
        <end position="250"/>
    </location>
</feature>
<feature type="transmembrane region" description="Helical" evidence="1">
    <location>
        <begin position="345"/>
        <end position="366"/>
    </location>
</feature>
<dbReference type="PANTHER" id="PTHR30590:SF3">
    <property type="entry name" value="HYPOTHETICAL MEMBRANE SPANNING PROTEIN"/>
    <property type="match status" value="1"/>
</dbReference>
<sequence>MAGEPMAETVRAGEVRAPAAAGGPPAARRRVEFLDVARALAMVGVVLMNVTAVVFSAESAGTRPMDTAVSVVDGALSLLMSGKARAMLMVLLGIGAVLAWRAADGRGERPFALMLRRYAALGLLFGLPHLLVFSGDILTHYSITALVLAPLMPVLLSGGRWRPLAVAAACFAAAPFVEYAVPVPGEWSALLLLVPQTLGFFCAGVWLARRPELDPGRDGEPSRLPAAMVWTGLIGQVLGIAALFASDLLFPREFGPDGVPVLGPDGTPVTAPGAELLTSVFATLSGLGGALFYLGLVWWLMRRRRGAARVLGGLAPLGRMTLTVYLGSTAVFLLVMGPWETQVPMLAQYALAAVYFAVMLVFARLWSARFRYGPLEWVWRMLVHLRPLPLRRRPRAVRAGAPAGPDTVP</sequence>
<feature type="transmembrane region" description="Helical" evidence="1">
    <location>
        <begin position="138"/>
        <end position="156"/>
    </location>
</feature>
<protein>
    <recommendedName>
        <fullName evidence="2">DUF418 domain-containing protein</fullName>
    </recommendedName>
</protein>
<dbReference type="RefSeq" id="WP_394328528.1">
    <property type="nucleotide sequence ID" value="NZ_FQZK01000012.1"/>
</dbReference>
<dbReference type="STRING" id="758803.SAMN05421803_112125"/>
<evidence type="ECO:0000313" key="3">
    <source>
        <dbReference type="EMBL" id="SHJ99706.1"/>
    </source>
</evidence>
<feature type="transmembrane region" description="Helical" evidence="1">
    <location>
        <begin position="115"/>
        <end position="132"/>
    </location>
</feature>
<organism evidence="3 4">
    <name type="scientific">Nocardiopsis flavescens</name>
    <dbReference type="NCBI Taxonomy" id="758803"/>
    <lineage>
        <taxon>Bacteria</taxon>
        <taxon>Bacillati</taxon>
        <taxon>Actinomycetota</taxon>
        <taxon>Actinomycetes</taxon>
        <taxon>Streptosporangiales</taxon>
        <taxon>Nocardiopsidaceae</taxon>
        <taxon>Nocardiopsis</taxon>
    </lineage>
</organism>
<dbReference type="InterPro" id="IPR007349">
    <property type="entry name" value="DUF418"/>
</dbReference>
<keyword evidence="1" id="KW-1133">Transmembrane helix</keyword>
<accession>A0A1M6NVI7</accession>
<keyword evidence="1" id="KW-0812">Transmembrane</keyword>
<feature type="domain" description="DUF418" evidence="2">
    <location>
        <begin position="272"/>
        <end position="384"/>
    </location>
</feature>
<gene>
    <name evidence="3" type="ORF">SAMN05421803_112125</name>
</gene>
<evidence type="ECO:0000313" key="4">
    <source>
        <dbReference type="Proteomes" id="UP000184452"/>
    </source>
</evidence>
<dbReference type="Pfam" id="PF04235">
    <property type="entry name" value="DUF418"/>
    <property type="match status" value="1"/>
</dbReference>
<dbReference type="PANTHER" id="PTHR30590">
    <property type="entry name" value="INNER MEMBRANE PROTEIN"/>
    <property type="match status" value="1"/>
</dbReference>
<reference evidence="3 4" key="1">
    <citation type="submission" date="2016-11" db="EMBL/GenBank/DDBJ databases">
        <authorList>
            <person name="Jaros S."/>
            <person name="Januszkiewicz K."/>
            <person name="Wedrychowicz H."/>
        </authorList>
    </citation>
    <scope>NUCLEOTIDE SEQUENCE [LARGE SCALE GENOMIC DNA]</scope>
    <source>
        <strain evidence="3 4">CGMCC 4.5723</strain>
    </source>
</reference>
<name>A0A1M6NVI7_9ACTN</name>
<feature type="transmembrane region" description="Helical" evidence="1">
    <location>
        <begin position="187"/>
        <end position="208"/>
    </location>
</feature>
<feature type="transmembrane region" description="Helical" evidence="1">
    <location>
        <begin position="163"/>
        <end position="181"/>
    </location>
</feature>
<keyword evidence="4" id="KW-1185">Reference proteome</keyword>
<feature type="transmembrane region" description="Helical" evidence="1">
    <location>
        <begin position="36"/>
        <end position="57"/>
    </location>
</feature>
<keyword evidence="1" id="KW-0472">Membrane</keyword>
<feature type="transmembrane region" description="Helical" evidence="1">
    <location>
        <begin position="86"/>
        <end position="103"/>
    </location>
</feature>